<sequence>MPARENGTRQSSGRHRSTLSLQKTEITIHVYDLLPVSSPPPFLFLSPATCRPPARVPRAHCSSRADKTQPGRISTVLWTVGASLLHSGVVVNGREYAYGGHDKRGVTGVYWTKPKTEPPGGTFRCEILHGFTLASQEEIDATLRQASDEFLGTSYNLLTRNCNHFTAYLCQKLTGSPSPGWLNRAASIGVALPCVVPREWIEPPEYDTADGELLDDDDQHTDEHSRMLGQSRPHFLSDGATSDEATEWDSEEERRRGGSGKGKQVVRDSAGRQLPAAERAPTW</sequence>
<dbReference type="GO" id="GO:0016579">
    <property type="term" value="P:protein deubiquitination"/>
    <property type="evidence" value="ECO:0007669"/>
    <property type="project" value="TreeGrafter"/>
</dbReference>
<dbReference type="Proteomes" id="UP001163105">
    <property type="component" value="Unassembled WGS sequence"/>
</dbReference>
<feature type="compositionally biased region" description="Acidic residues" evidence="4">
    <location>
        <begin position="206"/>
        <end position="220"/>
    </location>
</feature>
<keyword evidence="3" id="KW-0378">Hydrolase</keyword>
<keyword evidence="2" id="KW-0645">Protease</keyword>
<dbReference type="GO" id="GO:0101005">
    <property type="term" value="F:deubiquitinase activity"/>
    <property type="evidence" value="ECO:0007669"/>
    <property type="project" value="TreeGrafter"/>
</dbReference>
<dbReference type="InterPro" id="IPR008580">
    <property type="entry name" value="PPPDE_dom"/>
</dbReference>
<dbReference type="SMART" id="SM01179">
    <property type="entry name" value="DUF862"/>
    <property type="match status" value="1"/>
</dbReference>
<evidence type="ECO:0000256" key="2">
    <source>
        <dbReference type="ARBA" id="ARBA00022670"/>
    </source>
</evidence>
<accession>A0AB34G264</accession>
<dbReference type="PANTHER" id="PTHR12378:SF80">
    <property type="entry name" value="IP06716P-RELATED"/>
    <property type="match status" value="1"/>
</dbReference>
<evidence type="ECO:0000256" key="1">
    <source>
        <dbReference type="ARBA" id="ARBA00008140"/>
    </source>
</evidence>
<evidence type="ECO:0000313" key="7">
    <source>
        <dbReference type="Proteomes" id="UP001163105"/>
    </source>
</evidence>
<feature type="region of interest" description="Disordered" evidence="4">
    <location>
        <begin position="206"/>
        <end position="283"/>
    </location>
</feature>
<evidence type="ECO:0000259" key="5">
    <source>
        <dbReference type="PROSITE" id="PS51858"/>
    </source>
</evidence>
<dbReference type="Pfam" id="PF05903">
    <property type="entry name" value="Peptidase_C97"/>
    <property type="match status" value="1"/>
</dbReference>
<feature type="domain" description="PPPDE" evidence="5">
    <location>
        <begin position="24"/>
        <end position="200"/>
    </location>
</feature>
<evidence type="ECO:0000256" key="4">
    <source>
        <dbReference type="SAM" id="MobiDB-lite"/>
    </source>
</evidence>
<keyword evidence="7" id="KW-1185">Reference proteome</keyword>
<dbReference type="AlphaFoldDB" id="A0AB34G264"/>
<dbReference type="Gene3D" id="3.90.1720.30">
    <property type="entry name" value="PPPDE domains"/>
    <property type="match status" value="1"/>
</dbReference>
<dbReference type="GO" id="GO:0006508">
    <property type="term" value="P:proteolysis"/>
    <property type="evidence" value="ECO:0007669"/>
    <property type="project" value="UniProtKB-KW"/>
</dbReference>
<name>A0AB34G264_9HYPO</name>
<dbReference type="EMBL" id="JAQHRD010000001">
    <property type="protein sequence ID" value="KAJ6445490.1"/>
    <property type="molecule type" value="Genomic_DNA"/>
</dbReference>
<evidence type="ECO:0000256" key="3">
    <source>
        <dbReference type="ARBA" id="ARBA00022801"/>
    </source>
</evidence>
<organism evidence="6 7">
    <name type="scientific">Purpureocillium lavendulum</name>
    <dbReference type="NCBI Taxonomy" id="1247861"/>
    <lineage>
        <taxon>Eukaryota</taxon>
        <taxon>Fungi</taxon>
        <taxon>Dikarya</taxon>
        <taxon>Ascomycota</taxon>
        <taxon>Pezizomycotina</taxon>
        <taxon>Sordariomycetes</taxon>
        <taxon>Hypocreomycetidae</taxon>
        <taxon>Hypocreales</taxon>
        <taxon>Ophiocordycipitaceae</taxon>
        <taxon>Purpureocillium</taxon>
    </lineage>
</organism>
<evidence type="ECO:0000313" key="6">
    <source>
        <dbReference type="EMBL" id="KAJ6445490.1"/>
    </source>
</evidence>
<gene>
    <name evidence="6" type="primary">DESI2</name>
    <name evidence="6" type="ORF">O9K51_00251</name>
</gene>
<reference evidence="6" key="1">
    <citation type="submission" date="2023-01" db="EMBL/GenBank/DDBJ databases">
        <title>The growth and conidiation of Purpureocillium lavendulum are regulated by nitrogen source and histone H3K14 acetylation.</title>
        <authorList>
            <person name="Tang P."/>
            <person name="Han J."/>
            <person name="Zhang C."/>
            <person name="Tang P."/>
            <person name="Qi F."/>
            <person name="Zhang K."/>
            <person name="Liang L."/>
        </authorList>
    </citation>
    <scope>NUCLEOTIDE SEQUENCE</scope>
    <source>
        <strain evidence="6">YMF1.00683</strain>
    </source>
</reference>
<dbReference type="PANTHER" id="PTHR12378">
    <property type="entry name" value="DESUMOYLATING ISOPEPTIDASE"/>
    <property type="match status" value="1"/>
</dbReference>
<proteinExistence type="inferred from homology"/>
<dbReference type="PROSITE" id="PS51858">
    <property type="entry name" value="PPPDE"/>
    <property type="match status" value="1"/>
</dbReference>
<comment type="caution">
    <text evidence="6">The sequence shown here is derived from an EMBL/GenBank/DDBJ whole genome shotgun (WGS) entry which is preliminary data.</text>
</comment>
<comment type="similarity">
    <text evidence="1">Belongs to the DeSI family.</text>
</comment>
<dbReference type="InterPro" id="IPR042266">
    <property type="entry name" value="PPPDE_sf"/>
</dbReference>
<protein>
    <submittedName>
        <fullName evidence="6">Adp-ribose 1 phosphate phosphatase</fullName>
    </submittedName>
</protein>